<dbReference type="PANTHER" id="PTHR46514">
    <property type="entry name" value="AMPHIPHYSIN"/>
    <property type="match status" value="1"/>
</dbReference>
<reference evidence="11" key="1">
    <citation type="submission" date="2015-09" db="EMBL/GenBank/DDBJ databases">
        <title>Scylla olivacea transcriptome.</title>
        <authorList>
            <person name="Ikhwanuddin M."/>
        </authorList>
    </citation>
    <scope>NUCLEOTIDE SEQUENCE</scope>
</reference>
<evidence type="ECO:0000256" key="3">
    <source>
        <dbReference type="ARBA" id="ARBA00022443"/>
    </source>
</evidence>
<evidence type="ECO:0000256" key="5">
    <source>
        <dbReference type="ARBA" id="ARBA00023054"/>
    </source>
</evidence>
<evidence type="ECO:0000256" key="8">
    <source>
        <dbReference type="SAM" id="MobiDB-lite"/>
    </source>
</evidence>
<evidence type="ECO:0000259" key="9">
    <source>
        <dbReference type="PROSITE" id="PS50002"/>
    </source>
</evidence>
<feature type="compositionally biased region" description="Polar residues" evidence="8">
    <location>
        <begin position="333"/>
        <end position="346"/>
    </location>
</feature>
<dbReference type="PRINTS" id="PR01251">
    <property type="entry name" value="AMPHIPHYSIN"/>
</dbReference>
<name>A0A0P4WVN6_SCYOL</name>
<dbReference type="GO" id="GO:0005543">
    <property type="term" value="F:phospholipid binding"/>
    <property type="evidence" value="ECO:0007669"/>
    <property type="project" value="TreeGrafter"/>
</dbReference>
<feature type="compositionally biased region" description="Pro residues" evidence="8">
    <location>
        <begin position="31"/>
        <end position="53"/>
    </location>
</feature>
<dbReference type="PROSITE" id="PS51021">
    <property type="entry name" value="BAR"/>
    <property type="match status" value="1"/>
</dbReference>
<dbReference type="EMBL" id="GDRN01055676">
    <property type="protein sequence ID" value="JAI65944.1"/>
    <property type="molecule type" value="Transcribed_RNA"/>
</dbReference>
<dbReference type="SMART" id="SM00326">
    <property type="entry name" value="SH3"/>
    <property type="match status" value="1"/>
</dbReference>
<feature type="region of interest" description="Disordered" evidence="8">
    <location>
        <begin position="323"/>
        <end position="495"/>
    </location>
</feature>
<dbReference type="InterPro" id="IPR036028">
    <property type="entry name" value="SH3-like_dom_sf"/>
</dbReference>
<keyword evidence="5" id="KW-0175">Coiled coil</keyword>
<dbReference type="GO" id="GO:0005886">
    <property type="term" value="C:plasma membrane"/>
    <property type="evidence" value="ECO:0007669"/>
    <property type="project" value="TreeGrafter"/>
</dbReference>
<dbReference type="GO" id="GO:0012505">
    <property type="term" value="C:endomembrane system"/>
    <property type="evidence" value="ECO:0007669"/>
    <property type="project" value="UniProtKB-SubCell"/>
</dbReference>
<dbReference type="Pfam" id="PF03114">
    <property type="entry name" value="BAR"/>
    <property type="match status" value="1"/>
</dbReference>
<dbReference type="PROSITE" id="PS50002">
    <property type="entry name" value="SH3"/>
    <property type="match status" value="1"/>
</dbReference>
<feature type="region of interest" description="Disordered" evidence="8">
    <location>
        <begin position="1"/>
        <end position="82"/>
    </location>
</feature>
<dbReference type="InterPro" id="IPR003005">
    <property type="entry name" value="Amphiphysin"/>
</dbReference>
<dbReference type="InterPro" id="IPR001452">
    <property type="entry name" value="SH3_domain"/>
</dbReference>
<dbReference type="PANTHER" id="PTHR46514:SF3">
    <property type="entry name" value="AMPHIPHYSIN"/>
    <property type="match status" value="1"/>
</dbReference>
<comment type="subcellular location">
    <subcellularLocation>
        <location evidence="2">Cytoplasm</location>
    </subcellularLocation>
    <subcellularLocation>
        <location evidence="1">Endomembrane system</location>
    </subcellularLocation>
</comment>
<evidence type="ECO:0000259" key="10">
    <source>
        <dbReference type="PROSITE" id="PS51021"/>
    </source>
</evidence>
<dbReference type="SMART" id="SM00721">
    <property type="entry name" value="BAR"/>
    <property type="match status" value="1"/>
</dbReference>
<feature type="compositionally biased region" description="Polar residues" evidence="8">
    <location>
        <begin position="62"/>
        <end position="72"/>
    </location>
</feature>
<evidence type="ECO:0000256" key="4">
    <source>
        <dbReference type="ARBA" id="ARBA00022490"/>
    </source>
</evidence>
<proteinExistence type="predicted"/>
<dbReference type="FunFam" id="1.20.1270.60:FF:000013">
    <property type="entry name" value="Amphiphysin isoform 2"/>
    <property type="match status" value="1"/>
</dbReference>
<dbReference type="FunFam" id="2.30.30.40:FF:000172">
    <property type="entry name" value="Amphiphysin, isoform B"/>
    <property type="match status" value="1"/>
</dbReference>
<keyword evidence="6" id="KW-0472">Membrane</keyword>
<dbReference type="GO" id="GO:0005737">
    <property type="term" value="C:cytoplasm"/>
    <property type="evidence" value="ECO:0007669"/>
    <property type="project" value="UniProtKB-SubCell"/>
</dbReference>
<evidence type="ECO:0000256" key="6">
    <source>
        <dbReference type="ARBA" id="ARBA00023136"/>
    </source>
</evidence>
<evidence type="ECO:0000256" key="7">
    <source>
        <dbReference type="PROSITE-ProRule" id="PRU00192"/>
    </source>
</evidence>
<feature type="domain" description="BAR" evidence="10">
    <location>
        <begin position="100"/>
        <end position="316"/>
    </location>
</feature>
<dbReference type="AlphaFoldDB" id="A0A0P4WVN6"/>
<dbReference type="Pfam" id="PF00018">
    <property type="entry name" value="SH3_1"/>
    <property type="match status" value="1"/>
</dbReference>
<feature type="domain" description="SH3" evidence="9">
    <location>
        <begin position="518"/>
        <end position="582"/>
    </location>
</feature>
<organism evidence="11">
    <name type="scientific">Scylla olivacea</name>
    <name type="common">Orange mud crab</name>
    <name type="synonym">Cancer olivacea</name>
    <dbReference type="NCBI Taxonomy" id="85551"/>
    <lineage>
        <taxon>Eukaryota</taxon>
        <taxon>Metazoa</taxon>
        <taxon>Ecdysozoa</taxon>
        <taxon>Arthropoda</taxon>
        <taxon>Crustacea</taxon>
        <taxon>Multicrustacea</taxon>
        <taxon>Malacostraca</taxon>
        <taxon>Eumalacostraca</taxon>
        <taxon>Eucarida</taxon>
        <taxon>Decapoda</taxon>
        <taxon>Pleocyemata</taxon>
        <taxon>Brachyura</taxon>
        <taxon>Eubrachyura</taxon>
        <taxon>Portunoidea</taxon>
        <taxon>Portunidae</taxon>
        <taxon>Portuninae</taxon>
        <taxon>Scylla</taxon>
    </lineage>
</organism>
<accession>A0A0P4WVN6</accession>
<feature type="compositionally biased region" description="Basic and acidic residues" evidence="8">
    <location>
        <begin position="438"/>
        <end position="456"/>
    </location>
</feature>
<sequence length="582" mass="64789">MMQAVEIEEVEVENTPTPKRRSSHASRESPPSSPHSPCPPSPVSPCPPSPSSPTSPTSPTSDGGQEDSTASPASGHGGRRLPNIKIKKQYSKIFRIKTKILQNLGKADRTIDDVFDEYDANFTRQQTNANRLHKEVSNYLRCCRALHGASKGLYETLIEVYEPEWVGHELLYAQAQNSDMLWTDFCHKLQDQTLTPLTAYQQQFPELRKKIDKRGRKLVDYDSQRHQLENLQRASRRDEYKIARARDALETARTTYEVLNKELYEELPALYDQRIPNVASHLQTLYAAEATVMAEFSKVAKEVEAIADKLTKECAKGTYKVKRTAAPRPLSSVEVSSPQNTTNSPSMWYDEAPKEEGSNSHEVLEGSEGTLEITSPEEAPGSSVTLEAQETYKPIKDSDQTTSPPVEPPGTDVPDLPPSDSQPESDNRPTISAPVAQNKEETGRPYEEIEFEDKKVNGNVSQPARTNGEVLSTKIPQAAGPALSNGPSFTSPMEEPETKVDEIYDVPVGATTEGLPPGVLYRVRATYKYTREDVDEISFEVGEIINVVEYEDPEEQEEGWLTGVKESTNEKGLFPANFTRPM</sequence>
<keyword evidence="4" id="KW-0963">Cytoplasm</keyword>
<evidence type="ECO:0000256" key="1">
    <source>
        <dbReference type="ARBA" id="ARBA00004308"/>
    </source>
</evidence>
<dbReference type="Gene3D" id="1.20.1270.60">
    <property type="entry name" value="Arfaptin homology (AH) domain/BAR domain"/>
    <property type="match status" value="1"/>
</dbReference>
<dbReference type="EMBL" id="GDRN01055678">
    <property type="protein sequence ID" value="JAI65942.1"/>
    <property type="molecule type" value="Transcribed_RNA"/>
</dbReference>
<feature type="compositionally biased region" description="Polar residues" evidence="8">
    <location>
        <begin position="419"/>
        <end position="430"/>
    </location>
</feature>
<protein>
    <submittedName>
        <fullName evidence="11">Uncharacterized protein</fullName>
    </submittedName>
</protein>
<evidence type="ECO:0000313" key="11">
    <source>
        <dbReference type="EMBL" id="JAI65942.1"/>
    </source>
</evidence>
<dbReference type="SUPFAM" id="SSF50044">
    <property type="entry name" value="SH3-domain"/>
    <property type="match status" value="1"/>
</dbReference>
<dbReference type="SUPFAM" id="SSF103657">
    <property type="entry name" value="BAR/IMD domain-like"/>
    <property type="match status" value="1"/>
</dbReference>
<keyword evidence="3 7" id="KW-0728">SH3 domain</keyword>
<dbReference type="InterPro" id="IPR004148">
    <property type="entry name" value="BAR_dom"/>
</dbReference>
<feature type="compositionally biased region" description="Acidic residues" evidence="8">
    <location>
        <begin position="1"/>
        <end position="12"/>
    </location>
</feature>
<dbReference type="Gene3D" id="2.30.30.40">
    <property type="entry name" value="SH3 Domains"/>
    <property type="match status" value="1"/>
</dbReference>
<evidence type="ECO:0000256" key="2">
    <source>
        <dbReference type="ARBA" id="ARBA00004496"/>
    </source>
</evidence>
<dbReference type="InterPro" id="IPR027267">
    <property type="entry name" value="AH/BAR_dom_sf"/>
</dbReference>
<feature type="compositionally biased region" description="Basic and acidic residues" evidence="8">
    <location>
        <begin position="351"/>
        <end position="364"/>
    </location>
</feature>